<keyword evidence="1" id="KW-0472">Membrane</keyword>
<dbReference type="RefSeq" id="WP_093751963.1">
    <property type="nucleotide sequence ID" value="NZ_BSYN01000001.1"/>
</dbReference>
<name>A0A1H2WM49_9FIRM</name>
<accession>A0A1H2WM49</accession>
<sequence length="161" mass="19079">MEQLIKRKKKPFVKLLTTILAFVILVDFIIFLINRYIEDLSSYISTILTILLVVTSCSHILIKYFSDYLYLIEGNQILFYRVIGRKRFLILKIGENDLISIRPYDNEEKYHYNFTFDKRGEGVYMGTCESNNKRLKFLFAPNEHMLSKLRKMGKTRSEKNG</sequence>
<evidence type="ECO:0000313" key="2">
    <source>
        <dbReference type="EMBL" id="SDW81702.1"/>
    </source>
</evidence>
<dbReference type="OrthoDB" id="1707485at2"/>
<feature type="transmembrane region" description="Helical" evidence="1">
    <location>
        <begin position="12"/>
        <end position="37"/>
    </location>
</feature>
<keyword evidence="1" id="KW-1133">Transmembrane helix</keyword>
<feature type="transmembrane region" description="Helical" evidence="1">
    <location>
        <begin position="43"/>
        <end position="62"/>
    </location>
</feature>
<proteinExistence type="predicted"/>
<protein>
    <submittedName>
        <fullName evidence="2">Uncharacterized protein</fullName>
    </submittedName>
</protein>
<gene>
    <name evidence="2" type="ORF">SAMN05660923_01291</name>
</gene>
<keyword evidence="1" id="KW-0812">Transmembrane</keyword>
<dbReference type="Proteomes" id="UP000198828">
    <property type="component" value="Unassembled WGS sequence"/>
</dbReference>
<dbReference type="EMBL" id="FNNG01000004">
    <property type="protein sequence ID" value="SDW81702.1"/>
    <property type="molecule type" value="Genomic_DNA"/>
</dbReference>
<reference evidence="2 3" key="1">
    <citation type="submission" date="2016-10" db="EMBL/GenBank/DDBJ databases">
        <authorList>
            <person name="de Groot N.N."/>
        </authorList>
    </citation>
    <scope>NUCLEOTIDE SEQUENCE [LARGE SCALE GENOMIC DNA]</scope>
    <source>
        <strain evidence="2 3">DSM 23310</strain>
    </source>
</reference>
<organism evidence="2 3">
    <name type="scientific">Tepidimicrobium xylanilyticum</name>
    <dbReference type="NCBI Taxonomy" id="1123352"/>
    <lineage>
        <taxon>Bacteria</taxon>
        <taxon>Bacillati</taxon>
        <taxon>Bacillota</taxon>
        <taxon>Tissierellia</taxon>
        <taxon>Tissierellales</taxon>
        <taxon>Tepidimicrobiaceae</taxon>
        <taxon>Tepidimicrobium</taxon>
    </lineage>
</organism>
<evidence type="ECO:0000313" key="3">
    <source>
        <dbReference type="Proteomes" id="UP000198828"/>
    </source>
</evidence>
<keyword evidence="3" id="KW-1185">Reference proteome</keyword>
<dbReference type="AlphaFoldDB" id="A0A1H2WM49"/>
<evidence type="ECO:0000256" key="1">
    <source>
        <dbReference type="SAM" id="Phobius"/>
    </source>
</evidence>